<evidence type="ECO:0000313" key="5">
    <source>
        <dbReference type="EMBL" id="AOH83173.1"/>
    </source>
</evidence>
<comment type="subcellular location">
    <subcellularLocation>
        <location evidence="1">Peroxisome</location>
    </subcellularLocation>
</comment>
<keyword evidence="6" id="KW-1185">Reference proteome</keyword>
<evidence type="ECO:0000256" key="1">
    <source>
        <dbReference type="ARBA" id="ARBA00004275"/>
    </source>
</evidence>
<accession>A0A1B3Z6W5</accession>
<dbReference type="Gene3D" id="3.90.226.10">
    <property type="entry name" value="2-enoyl-CoA Hydratase, Chain A, domain 1"/>
    <property type="match status" value="1"/>
</dbReference>
<dbReference type="OrthoDB" id="9781757at2"/>
<keyword evidence="4" id="KW-0413">Isomerase</keyword>
<dbReference type="PANTHER" id="PTHR43684">
    <property type="match status" value="1"/>
</dbReference>
<dbReference type="PANTHER" id="PTHR43684:SF1">
    <property type="entry name" value="ENOYL-COA DELTA ISOMERASE 2"/>
    <property type="match status" value="1"/>
</dbReference>
<dbReference type="Pfam" id="PF00378">
    <property type="entry name" value="ECH_1"/>
    <property type="match status" value="1"/>
</dbReference>
<dbReference type="GO" id="GO:0004165">
    <property type="term" value="F:delta(3)-delta(2)-enoyl-CoA isomerase activity"/>
    <property type="evidence" value="ECO:0007669"/>
    <property type="project" value="UniProtKB-ARBA"/>
</dbReference>
<dbReference type="EMBL" id="CP014168">
    <property type="protein sequence ID" value="AOH83173.1"/>
    <property type="molecule type" value="Genomic_DNA"/>
</dbReference>
<gene>
    <name evidence="5" type="ORF">AWL63_03465</name>
</gene>
<dbReference type="InterPro" id="IPR051053">
    <property type="entry name" value="ECH/Chromodomain_protein"/>
</dbReference>
<reference evidence="5 6" key="1">
    <citation type="submission" date="2016-01" db="EMBL/GenBank/DDBJ databases">
        <title>Complete genome and mega plasmid sequence of Sphingomonas panacis DCY99 elicits systemic resistance in rice to Xanthomonas oryzae.</title>
        <authorList>
            <person name="Kim Y.J."/>
            <person name="Yang D.C."/>
            <person name="Sing P."/>
        </authorList>
    </citation>
    <scope>NUCLEOTIDE SEQUENCE [LARGE SCALE GENOMIC DNA]</scope>
    <source>
        <strain evidence="5 6">DCY99</strain>
    </source>
</reference>
<dbReference type="STRING" id="1560345.AWL63_03465"/>
<dbReference type="Gene3D" id="1.10.12.10">
    <property type="entry name" value="Lyase 2-enoyl-coa Hydratase, Chain A, domain 2"/>
    <property type="match status" value="1"/>
</dbReference>
<evidence type="ECO:0000256" key="3">
    <source>
        <dbReference type="ARBA" id="ARBA00023140"/>
    </source>
</evidence>
<organism evidence="5 6">
    <name type="scientific">Sphingomonas panacis</name>
    <dbReference type="NCBI Taxonomy" id="1560345"/>
    <lineage>
        <taxon>Bacteria</taxon>
        <taxon>Pseudomonadati</taxon>
        <taxon>Pseudomonadota</taxon>
        <taxon>Alphaproteobacteria</taxon>
        <taxon>Sphingomonadales</taxon>
        <taxon>Sphingomonadaceae</taxon>
        <taxon>Sphingomonas</taxon>
    </lineage>
</organism>
<evidence type="ECO:0000256" key="2">
    <source>
        <dbReference type="ARBA" id="ARBA00005254"/>
    </source>
</evidence>
<protein>
    <submittedName>
        <fullName evidence="5">Enoyl-CoA hydratase</fullName>
    </submittedName>
</protein>
<sequence>MSDSPLLIDVIDEVAWLTLNRPEAGNAIDLPMARALVEASIRCQTDASIRCVVLTGSGRLFCTGGDVGLFASAGDQVSALLSELAGTLHMALARFARMAKPLLVLVNGPAAGAGLSLAICGDVVLASRSAHFTAAYGTLGLTPDGGVSWVLPRLVGLRKAQEILLTNRRIKADEAEAIGLVTRLVDGGDLLEEGRATAEQLAGSAVAAVGAARALLQDSFSSGYETQLEREARAISAAGGGLECREGLAAFFDKRVPDFKGAR</sequence>
<dbReference type="AlphaFoldDB" id="A0A1B3Z6W5"/>
<dbReference type="InterPro" id="IPR029045">
    <property type="entry name" value="ClpP/crotonase-like_dom_sf"/>
</dbReference>
<evidence type="ECO:0000256" key="4">
    <source>
        <dbReference type="ARBA" id="ARBA00023235"/>
    </source>
</evidence>
<dbReference type="Proteomes" id="UP000094256">
    <property type="component" value="Chromosome"/>
</dbReference>
<dbReference type="CDD" id="cd06558">
    <property type="entry name" value="crotonase-like"/>
    <property type="match status" value="1"/>
</dbReference>
<name>A0A1B3Z6W5_9SPHN</name>
<dbReference type="InterPro" id="IPR001753">
    <property type="entry name" value="Enoyl-CoA_hydra/iso"/>
</dbReference>
<dbReference type="InterPro" id="IPR014748">
    <property type="entry name" value="Enoyl-CoA_hydra_C"/>
</dbReference>
<keyword evidence="3" id="KW-0576">Peroxisome</keyword>
<comment type="similarity">
    <text evidence="2">Belongs to the enoyl-CoA hydratase/isomerase family.</text>
</comment>
<evidence type="ECO:0000313" key="6">
    <source>
        <dbReference type="Proteomes" id="UP000094256"/>
    </source>
</evidence>
<dbReference type="SUPFAM" id="SSF52096">
    <property type="entry name" value="ClpP/crotonase"/>
    <property type="match status" value="1"/>
</dbReference>
<dbReference type="KEGG" id="span:AWL63_03465"/>
<proteinExistence type="inferred from homology"/>